<dbReference type="NCBIfam" id="NF002017">
    <property type="entry name" value="PRK00823.1-2"/>
    <property type="match status" value="1"/>
</dbReference>
<dbReference type="EC" id="4.2.1.96" evidence="4"/>
<organism evidence="5 6">
    <name type="scientific">Candidatus Nomurabacteria bacterium CG1_02_47_685</name>
    <dbReference type="NCBI Taxonomy" id="1805282"/>
    <lineage>
        <taxon>Bacteria</taxon>
        <taxon>Candidatus Nomuraibacteriota</taxon>
    </lineage>
</organism>
<dbReference type="HAMAP" id="MF_00434">
    <property type="entry name" value="Pterin_4_alpha"/>
    <property type="match status" value="1"/>
</dbReference>
<sequence length="114" mass="12549">MNLAQQKCVPCEGGTSPMSDIDVAEYLKKLSGWEKRGNVIERKFEFADFALAMKFVNAIADIAEREGHHPDLSISYNKVTITLSTHAIGGLSLNDFILAAKIDEKYVCQSLLSA</sequence>
<proteinExistence type="inferred from homology"/>
<dbReference type="PANTHER" id="PTHR12599:SF0">
    <property type="entry name" value="PTERIN-4-ALPHA-CARBINOLAMINE DEHYDRATASE"/>
    <property type="match status" value="1"/>
</dbReference>
<dbReference type="PANTHER" id="PTHR12599">
    <property type="entry name" value="PTERIN-4-ALPHA-CARBINOLAMINE DEHYDRATASE"/>
    <property type="match status" value="1"/>
</dbReference>
<dbReference type="SUPFAM" id="SSF55248">
    <property type="entry name" value="PCD-like"/>
    <property type="match status" value="1"/>
</dbReference>
<evidence type="ECO:0000256" key="4">
    <source>
        <dbReference type="HAMAP-Rule" id="MF_00434"/>
    </source>
</evidence>
<evidence type="ECO:0000256" key="2">
    <source>
        <dbReference type="ARBA" id="ARBA00006472"/>
    </source>
</evidence>
<comment type="catalytic activity">
    <reaction evidence="1 4">
        <text>(4aS,6R)-4a-hydroxy-L-erythro-5,6,7,8-tetrahydrobiopterin = (6R)-L-erythro-6,7-dihydrobiopterin + H2O</text>
        <dbReference type="Rhea" id="RHEA:11920"/>
        <dbReference type="ChEBI" id="CHEBI:15377"/>
        <dbReference type="ChEBI" id="CHEBI:15642"/>
        <dbReference type="ChEBI" id="CHEBI:43120"/>
        <dbReference type="EC" id="4.2.1.96"/>
    </reaction>
</comment>
<evidence type="ECO:0000256" key="3">
    <source>
        <dbReference type="ARBA" id="ARBA00023239"/>
    </source>
</evidence>
<dbReference type="CDD" id="cd00913">
    <property type="entry name" value="PCD_DCoH_subfamily_a"/>
    <property type="match status" value="1"/>
</dbReference>
<reference evidence="5 6" key="1">
    <citation type="journal article" date="2016" name="Environ. Microbiol.">
        <title>Genomic resolution of a cold subsurface aquifer community provides metabolic insights for novel microbes adapted to high CO concentrations.</title>
        <authorList>
            <person name="Probst A.J."/>
            <person name="Castelle C.J."/>
            <person name="Singh A."/>
            <person name="Brown C.T."/>
            <person name="Anantharaman K."/>
            <person name="Sharon I."/>
            <person name="Hug L.A."/>
            <person name="Burstein D."/>
            <person name="Emerson J.B."/>
            <person name="Thomas B.C."/>
            <person name="Banfield J.F."/>
        </authorList>
    </citation>
    <scope>NUCLEOTIDE SEQUENCE [LARGE SCALE GENOMIC DNA]</scope>
    <source>
        <strain evidence="5">CG1_02_47_685</strain>
    </source>
</reference>
<accession>A0A1J4V8D5</accession>
<evidence type="ECO:0000313" key="6">
    <source>
        <dbReference type="Proteomes" id="UP000183206"/>
    </source>
</evidence>
<dbReference type="Proteomes" id="UP000183206">
    <property type="component" value="Unassembled WGS sequence"/>
</dbReference>
<dbReference type="Gene3D" id="3.30.1360.20">
    <property type="entry name" value="Transcriptional coactivator/pterin dehydratase"/>
    <property type="match status" value="1"/>
</dbReference>
<comment type="caution">
    <text evidence="5">The sequence shown here is derived from an EMBL/GenBank/DDBJ whole genome shotgun (WGS) entry which is preliminary data.</text>
</comment>
<dbReference type="STRING" id="1805282.AUJ44_04415"/>
<keyword evidence="3 4" id="KW-0456">Lyase</keyword>
<dbReference type="Pfam" id="PF01329">
    <property type="entry name" value="Pterin_4a"/>
    <property type="match status" value="1"/>
</dbReference>
<dbReference type="AlphaFoldDB" id="A0A1J4V8D5"/>
<protein>
    <recommendedName>
        <fullName evidence="4">Putative pterin-4-alpha-carbinolamine dehydratase</fullName>
        <shortName evidence="4">PHS</shortName>
        <ecNumber evidence="4">4.2.1.96</ecNumber>
    </recommendedName>
    <alternativeName>
        <fullName evidence="4">4-alpha-hydroxy-tetrahydropterin dehydratase</fullName>
    </alternativeName>
    <alternativeName>
        <fullName evidence="4">Pterin carbinolamine dehydratase</fullName>
        <shortName evidence="4">PCD</shortName>
    </alternativeName>
</protein>
<dbReference type="InterPro" id="IPR036428">
    <property type="entry name" value="PCD_sf"/>
</dbReference>
<dbReference type="GO" id="GO:0006729">
    <property type="term" value="P:tetrahydrobiopterin biosynthetic process"/>
    <property type="evidence" value="ECO:0007669"/>
    <property type="project" value="InterPro"/>
</dbReference>
<dbReference type="GO" id="GO:0008124">
    <property type="term" value="F:4-alpha-hydroxytetrahydrobiopterin dehydratase activity"/>
    <property type="evidence" value="ECO:0007669"/>
    <property type="project" value="UniProtKB-UniRule"/>
</dbReference>
<comment type="similarity">
    <text evidence="2 4">Belongs to the pterin-4-alpha-carbinolamine dehydratase family.</text>
</comment>
<gene>
    <name evidence="5" type="ORF">AUJ44_04415</name>
</gene>
<evidence type="ECO:0000256" key="1">
    <source>
        <dbReference type="ARBA" id="ARBA00001554"/>
    </source>
</evidence>
<dbReference type="EMBL" id="MNVO01000064">
    <property type="protein sequence ID" value="OIO31537.1"/>
    <property type="molecule type" value="Genomic_DNA"/>
</dbReference>
<name>A0A1J4V8D5_9BACT</name>
<evidence type="ECO:0000313" key="5">
    <source>
        <dbReference type="EMBL" id="OIO31537.1"/>
    </source>
</evidence>
<dbReference type="InterPro" id="IPR001533">
    <property type="entry name" value="Pterin_deHydtase"/>
</dbReference>